<dbReference type="PANTHER" id="PTHR33371">
    <property type="entry name" value="INTERMEMBRANE PHOSPHOLIPID TRANSPORT SYSTEM BINDING PROTEIN MLAD-RELATED"/>
    <property type="match status" value="1"/>
</dbReference>
<evidence type="ECO:0000259" key="2">
    <source>
        <dbReference type="Pfam" id="PF02470"/>
    </source>
</evidence>
<accession>A0ABT3T1R5</accession>
<proteinExistence type="predicted"/>
<dbReference type="Proteomes" id="UP001143304">
    <property type="component" value="Unassembled WGS sequence"/>
</dbReference>
<evidence type="ECO:0000313" key="4">
    <source>
        <dbReference type="Proteomes" id="UP001143304"/>
    </source>
</evidence>
<keyword evidence="1" id="KW-0812">Transmembrane</keyword>
<dbReference type="EMBL" id="SHNO01000001">
    <property type="protein sequence ID" value="MCX2975781.1"/>
    <property type="molecule type" value="Genomic_DNA"/>
</dbReference>
<dbReference type="Pfam" id="PF02470">
    <property type="entry name" value="MlaD"/>
    <property type="match status" value="1"/>
</dbReference>
<keyword evidence="1" id="KW-0472">Membrane</keyword>
<dbReference type="PANTHER" id="PTHR33371:SF4">
    <property type="entry name" value="INTERMEMBRANE PHOSPHOLIPID TRANSPORT SYSTEM BINDING PROTEIN MLAD"/>
    <property type="match status" value="1"/>
</dbReference>
<gene>
    <name evidence="3" type="ORF">EYC82_00240</name>
</gene>
<evidence type="ECO:0000313" key="3">
    <source>
        <dbReference type="EMBL" id="MCX2975781.1"/>
    </source>
</evidence>
<dbReference type="InterPro" id="IPR003399">
    <property type="entry name" value="Mce/MlaD"/>
</dbReference>
<evidence type="ECO:0000256" key="1">
    <source>
        <dbReference type="SAM" id="Phobius"/>
    </source>
</evidence>
<feature type="transmembrane region" description="Helical" evidence="1">
    <location>
        <begin position="6"/>
        <end position="29"/>
    </location>
</feature>
<protein>
    <submittedName>
        <fullName evidence="3">MCE family protein</fullName>
    </submittedName>
</protein>
<dbReference type="InterPro" id="IPR052336">
    <property type="entry name" value="MlaD_Phospholipid_Transporter"/>
</dbReference>
<keyword evidence="1" id="KW-1133">Transmembrane helix</keyword>
<comment type="caution">
    <text evidence="3">The sequence shown here is derived from an EMBL/GenBank/DDBJ whole genome shotgun (WGS) entry which is preliminary data.</text>
</comment>
<name>A0ABT3T1R5_9GAMM</name>
<dbReference type="RefSeq" id="WP_279247545.1">
    <property type="nucleotide sequence ID" value="NZ_SHNO01000001.1"/>
</dbReference>
<feature type="domain" description="Mce/MlaD" evidence="2">
    <location>
        <begin position="41"/>
        <end position="131"/>
    </location>
</feature>
<reference evidence="3" key="1">
    <citation type="submission" date="2019-02" db="EMBL/GenBank/DDBJ databases">
        <authorList>
            <person name="Li S.-H."/>
        </authorList>
    </citation>
    <scope>NUCLEOTIDE SEQUENCE</scope>
    <source>
        <strain evidence="3">IMCC11814</strain>
    </source>
</reference>
<dbReference type="Gene3D" id="1.10.287.950">
    <property type="entry name" value="Methyl-accepting chemotaxis protein"/>
    <property type="match status" value="1"/>
</dbReference>
<organism evidence="3 4">
    <name type="scientific">Candidatus Marimicrobium litorale</name>
    <dbReference type="NCBI Taxonomy" id="2518991"/>
    <lineage>
        <taxon>Bacteria</taxon>
        <taxon>Pseudomonadati</taxon>
        <taxon>Pseudomonadota</taxon>
        <taxon>Gammaproteobacteria</taxon>
        <taxon>Cellvibrionales</taxon>
        <taxon>Halieaceae</taxon>
        <taxon>Marimicrobium</taxon>
    </lineage>
</organism>
<sequence>MSEKTQYATTGAFVVGALLIFVAVVLYLLGSGFGQRESFIMVFDAAAKGLSAGAPVALRGVQIGQVTDVDVVLETKTADVLVVVKAEIDETSIYYEGDPDAVDTEALIKRGLRAQLNMQSLVTGLLYIEMDFHPESPVRHYDVNSDLPQFPTVPTNLERLATQLQNFDIDKLATRIETIGDGIDKLVSSKEIQQLPANMNETLDSLRGLSEKMQTQLASSGPRLDAMLDETTTTIASTGSQLNDAVQSFENSMQSVEELVSSDSTTVYQMNEALNEVSRASRSLRLLTTTLERQPESLIRGRTGD</sequence>
<keyword evidence="4" id="KW-1185">Reference proteome</keyword>